<dbReference type="RefSeq" id="WP_018370861.1">
    <property type="nucleotide sequence ID" value="NZ_UHFR01000005.1"/>
</dbReference>
<keyword evidence="1" id="KW-0812">Transmembrane</keyword>
<evidence type="ECO:0000256" key="1">
    <source>
        <dbReference type="SAM" id="Phobius"/>
    </source>
</evidence>
<feature type="transmembrane region" description="Helical" evidence="1">
    <location>
        <begin position="12"/>
        <end position="35"/>
    </location>
</feature>
<sequence>MRFIFRFFRFVWRFLMRLVGITLVLSVLIFALLYWRISGSQNTTNTNNSLTNFVYQASEQLQQWLGNNQIKTPTDDGHTSTEGARWPQAKATIYIASQDTTILSAYEAAIQSWNQTGAFLFEISDSEQKADIVATDVNDSSISAAGLAESETNLLTKRFTHVTVKLNQYYLRNPLYGYNFERIVNTAEHELGHAIGLEHNENISVMQSSGSYYSIQPVDIAAVKNLYQN</sequence>
<dbReference type="InterPro" id="IPR024079">
    <property type="entry name" value="MetalloPept_cat_dom_sf"/>
</dbReference>
<gene>
    <name evidence="2" type="ORF">NCTC13765_02036</name>
</gene>
<organism evidence="2 3">
    <name type="scientific">Streptococcus massiliensis</name>
    <dbReference type="NCBI Taxonomy" id="313439"/>
    <lineage>
        <taxon>Bacteria</taxon>
        <taxon>Bacillati</taxon>
        <taxon>Bacillota</taxon>
        <taxon>Bacilli</taxon>
        <taxon>Lactobacillales</taxon>
        <taxon>Streptococcaceae</taxon>
        <taxon>Streptococcus</taxon>
    </lineage>
</organism>
<dbReference type="EMBL" id="UHFR01000005">
    <property type="protein sequence ID" value="SUN77509.1"/>
    <property type="molecule type" value="Genomic_DNA"/>
</dbReference>
<dbReference type="SUPFAM" id="SSF55486">
    <property type="entry name" value="Metalloproteases ('zincins'), catalytic domain"/>
    <property type="match status" value="1"/>
</dbReference>
<accession>A0A380L0F7</accession>
<evidence type="ECO:0000313" key="3">
    <source>
        <dbReference type="Proteomes" id="UP000254634"/>
    </source>
</evidence>
<dbReference type="Proteomes" id="UP000254634">
    <property type="component" value="Unassembled WGS sequence"/>
</dbReference>
<keyword evidence="2" id="KW-0645">Protease</keyword>
<dbReference type="GO" id="GO:0006508">
    <property type="term" value="P:proteolysis"/>
    <property type="evidence" value="ECO:0007669"/>
    <property type="project" value="UniProtKB-KW"/>
</dbReference>
<dbReference type="STRING" id="1123307.GCA_000380065_00179"/>
<dbReference type="GO" id="GO:0008237">
    <property type="term" value="F:metallopeptidase activity"/>
    <property type="evidence" value="ECO:0007669"/>
    <property type="project" value="InterPro"/>
</dbReference>
<proteinExistence type="predicted"/>
<dbReference type="OrthoDB" id="2148705at2"/>
<keyword evidence="3" id="KW-1185">Reference proteome</keyword>
<dbReference type="CDD" id="cd04268">
    <property type="entry name" value="ZnMc_MMP_like"/>
    <property type="match status" value="1"/>
</dbReference>
<dbReference type="Gene3D" id="3.40.390.10">
    <property type="entry name" value="Collagenase (Catalytic Domain)"/>
    <property type="match status" value="1"/>
</dbReference>
<keyword evidence="1" id="KW-1133">Transmembrane helix</keyword>
<name>A0A380L0F7_9STRE</name>
<reference evidence="2" key="1">
    <citation type="submission" date="2018-06" db="EMBL/GenBank/DDBJ databases">
        <authorList>
            <consortium name="Pathogen Informatics"/>
            <person name="Doyle S."/>
        </authorList>
    </citation>
    <scope>NUCLEOTIDE SEQUENCE [LARGE SCALE GENOMIC DNA]</scope>
    <source>
        <strain evidence="2">NCTC13765</strain>
    </source>
</reference>
<dbReference type="AlphaFoldDB" id="A0A380L0F7"/>
<keyword evidence="1" id="KW-0472">Membrane</keyword>
<evidence type="ECO:0000313" key="2">
    <source>
        <dbReference type="EMBL" id="SUN77509.1"/>
    </source>
</evidence>
<protein>
    <submittedName>
        <fullName evidence="2">Zn-dependent protease</fullName>
    </submittedName>
</protein>
<keyword evidence="2" id="KW-0378">Hydrolase</keyword>